<feature type="compositionally biased region" description="Low complexity" evidence="5">
    <location>
        <begin position="212"/>
        <end position="225"/>
    </location>
</feature>
<evidence type="ECO:0000256" key="2">
    <source>
        <dbReference type="ARBA" id="ARBA00022771"/>
    </source>
</evidence>
<dbReference type="Pfam" id="PF04698">
    <property type="entry name" value="Rab_eff_C"/>
    <property type="match status" value="1"/>
</dbReference>
<name>A0A8C0ZSJ0_CASCN</name>
<feature type="compositionally biased region" description="Basic and acidic residues" evidence="5">
    <location>
        <begin position="424"/>
        <end position="433"/>
    </location>
</feature>
<feature type="coiled-coil region" evidence="4">
    <location>
        <begin position="29"/>
        <end position="56"/>
    </location>
</feature>
<keyword evidence="2" id="KW-0863">Zinc-finger</keyword>
<accession>A0A8C0ZSJ0</accession>
<dbReference type="Pfam" id="PF02318">
    <property type="entry name" value="FYVE_2"/>
    <property type="match status" value="1"/>
</dbReference>
<organism evidence="7">
    <name type="scientific">Castor canadensis</name>
    <name type="common">American beaver</name>
    <dbReference type="NCBI Taxonomy" id="51338"/>
    <lineage>
        <taxon>Eukaryota</taxon>
        <taxon>Metazoa</taxon>
        <taxon>Chordata</taxon>
        <taxon>Craniata</taxon>
        <taxon>Vertebrata</taxon>
        <taxon>Euteleostomi</taxon>
        <taxon>Mammalia</taxon>
        <taxon>Eutheria</taxon>
        <taxon>Euarchontoglires</taxon>
        <taxon>Glires</taxon>
        <taxon>Rodentia</taxon>
        <taxon>Castorimorpha</taxon>
        <taxon>Castoridae</taxon>
        <taxon>Castor</taxon>
    </lineage>
</organism>
<feature type="compositionally biased region" description="Basic and acidic residues" evidence="5">
    <location>
        <begin position="158"/>
        <end position="167"/>
    </location>
</feature>
<keyword evidence="4" id="KW-0175">Coiled coil</keyword>
<dbReference type="FunFam" id="3.30.40.10:FF:000018">
    <property type="entry name" value="Synaptotagmin-like 5, isoform CRA_a"/>
    <property type="match status" value="1"/>
</dbReference>
<protein>
    <recommendedName>
        <fullName evidence="6">RabBD domain-containing protein</fullName>
    </recommendedName>
</protein>
<dbReference type="CDD" id="cd15752">
    <property type="entry name" value="FYVE_SlaC2-a"/>
    <property type="match status" value="1"/>
</dbReference>
<keyword evidence="3" id="KW-0862">Zinc</keyword>
<dbReference type="Ensembl" id="ENSCCNT00000020577.1">
    <property type="protein sequence ID" value="ENSCCNP00000015755.1"/>
    <property type="gene ID" value="ENSCCNG00000016020.1"/>
</dbReference>
<feature type="region of interest" description="Disordered" evidence="5">
    <location>
        <begin position="200"/>
        <end position="251"/>
    </location>
</feature>
<dbReference type="Gene3D" id="3.30.40.10">
    <property type="entry name" value="Zinc/RING finger domain, C3HC4 (zinc finger)"/>
    <property type="match status" value="1"/>
</dbReference>
<dbReference type="InterPro" id="IPR010911">
    <property type="entry name" value="Rab_BD"/>
</dbReference>
<feature type="domain" description="RabBD" evidence="6">
    <location>
        <begin position="4"/>
        <end position="124"/>
    </location>
</feature>
<dbReference type="PANTHER" id="PTHR14555">
    <property type="entry name" value="MYELIN-ASSOCIATED OLIGODENDROCYTIC BASIC PROTEIN MOBP -RELATED"/>
    <property type="match status" value="1"/>
</dbReference>
<feature type="region of interest" description="Disordered" evidence="5">
    <location>
        <begin position="308"/>
        <end position="334"/>
    </location>
</feature>
<dbReference type="PROSITE" id="PS50916">
    <property type="entry name" value="RABBD"/>
    <property type="match status" value="1"/>
</dbReference>
<dbReference type="AlphaFoldDB" id="A0A8C0ZSJ0"/>
<sequence length="608" mass="67318">MGKKLDLSKLTDEEAEHIWAVVQRDFDLRRREEERLEELRGKIKKESSKRELLSNTEHLNGTHCARCLQPYRLLVNRRRQCLECSLFICKSCSHPHPEEQGWLCNPCHLARVVKIGSLEWYYEHVRARFKRFGSAKVIRSLCGRRQDGGGPELSLGDRSGDSEHTDQDGEWNTEADADLAHLIPVKKKRLLSFHDLDFEEDSDHSTQPCSPPLSLSSVPAAAHSLQSLSGEPHAEDVTSQEAEVLDEEDSGVSWCHLQPEEQPNSHSPSRGDTLAELCLPGNTHRMTLGTTTVPGNGQLPSQYLADVDTSDEDSIHVPRAASQHSRRRAQAATESQISELNKRMLTVEHLLTHLENTGVPPLAQGPAAGAHTEADVEEETLRRRLEELTSNISDQGTSTEEEEGRDAEAKPDGALSEVVYTAKGHMDTQRKSPQDPGDLTQPNRTTDEELSELEDKVAMTASEVQQAESEVSDIESRIAALRAAGLTVKTPEKPRRKSNLPIFLPRVAGRLGQSPKDQNADPAAQALASRCAVSKILSSVSCKGKDGDSLDRKSVYRGSLTQRNPNGRKGMVSHIFAVMSFLPSEEPLKSPSDLHIGIKSCKENWVSR</sequence>
<dbReference type="InterPro" id="IPR041282">
    <property type="entry name" value="FYVE_2"/>
</dbReference>
<proteinExistence type="predicted"/>
<feature type="region of interest" description="Disordered" evidence="5">
    <location>
        <begin position="148"/>
        <end position="169"/>
    </location>
</feature>
<evidence type="ECO:0000256" key="1">
    <source>
        <dbReference type="ARBA" id="ARBA00022723"/>
    </source>
</evidence>
<gene>
    <name evidence="7" type="primary">Mlph</name>
</gene>
<reference evidence="7" key="1">
    <citation type="submission" date="2023-09" db="UniProtKB">
        <authorList>
            <consortium name="Ensembl"/>
        </authorList>
    </citation>
    <scope>IDENTIFICATION</scope>
</reference>
<dbReference type="GO" id="GO:0003779">
    <property type="term" value="F:actin binding"/>
    <property type="evidence" value="ECO:0007669"/>
    <property type="project" value="TreeGrafter"/>
</dbReference>
<dbReference type="InterPro" id="IPR051745">
    <property type="entry name" value="Intracell_Transport_Effector"/>
</dbReference>
<evidence type="ECO:0000313" key="7">
    <source>
        <dbReference type="Ensembl" id="ENSCCNP00000015755.1"/>
    </source>
</evidence>
<dbReference type="GO" id="GO:0006886">
    <property type="term" value="P:intracellular protein transport"/>
    <property type="evidence" value="ECO:0007669"/>
    <property type="project" value="InterPro"/>
</dbReference>
<dbReference type="GO" id="GO:0030864">
    <property type="term" value="C:cortical actin cytoskeleton"/>
    <property type="evidence" value="ECO:0007669"/>
    <property type="project" value="TreeGrafter"/>
</dbReference>
<dbReference type="InterPro" id="IPR011011">
    <property type="entry name" value="Znf_FYVE_PHD"/>
</dbReference>
<dbReference type="InterPro" id="IPR006788">
    <property type="entry name" value="Myrip/Melanophilin"/>
</dbReference>
<evidence type="ECO:0000259" key="6">
    <source>
        <dbReference type="PROSITE" id="PS50916"/>
    </source>
</evidence>
<dbReference type="GO" id="GO:0031267">
    <property type="term" value="F:small GTPase binding"/>
    <property type="evidence" value="ECO:0007669"/>
    <property type="project" value="InterPro"/>
</dbReference>
<feature type="region of interest" description="Disordered" evidence="5">
    <location>
        <begin position="357"/>
        <end position="451"/>
    </location>
</feature>
<dbReference type="PANTHER" id="PTHR14555:SF1">
    <property type="entry name" value="MELANOPHILIN"/>
    <property type="match status" value="1"/>
</dbReference>
<evidence type="ECO:0000256" key="5">
    <source>
        <dbReference type="SAM" id="MobiDB-lite"/>
    </source>
</evidence>
<dbReference type="InterPro" id="IPR037442">
    <property type="entry name" value="Melanophilin_FYVE-rel_dom"/>
</dbReference>
<dbReference type="SUPFAM" id="SSF57903">
    <property type="entry name" value="FYVE/PHD zinc finger"/>
    <property type="match status" value="1"/>
</dbReference>
<evidence type="ECO:0000256" key="4">
    <source>
        <dbReference type="SAM" id="Coils"/>
    </source>
</evidence>
<dbReference type="GO" id="GO:0008270">
    <property type="term" value="F:zinc ion binding"/>
    <property type="evidence" value="ECO:0007669"/>
    <property type="project" value="UniProtKB-KW"/>
</dbReference>
<dbReference type="GO" id="GO:0017022">
    <property type="term" value="F:myosin binding"/>
    <property type="evidence" value="ECO:0007669"/>
    <property type="project" value="TreeGrafter"/>
</dbReference>
<evidence type="ECO:0000256" key="3">
    <source>
        <dbReference type="ARBA" id="ARBA00022833"/>
    </source>
</evidence>
<keyword evidence="1" id="KW-0479">Metal-binding</keyword>
<dbReference type="InterPro" id="IPR013083">
    <property type="entry name" value="Znf_RING/FYVE/PHD"/>
</dbReference>